<dbReference type="EMBL" id="JALNTZ010000007">
    <property type="protein sequence ID" value="KAJ3646680.1"/>
    <property type="molecule type" value="Genomic_DNA"/>
</dbReference>
<evidence type="ECO:0000313" key="3">
    <source>
        <dbReference type="EMBL" id="KAJ3646680.1"/>
    </source>
</evidence>
<keyword evidence="4" id="KW-1185">Reference proteome</keyword>
<feature type="compositionally biased region" description="Polar residues" evidence="1">
    <location>
        <begin position="521"/>
        <end position="533"/>
    </location>
</feature>
<reference evidence="3" key="1">
    <citation type="journal article" date="2023" name="G3 (Bethesda)">
        <title>Whole genome assemblies of Zophobas morio and Tenebrio molitor.</title>
        <authorList>
            <person name="Kaur S."/>
            <person name="Stinson S.A."/>
            <person name="diCenzo G.C."/>
        </authorList>
    </citation>
    <scope>NUCLEOTIDE SEQUENCE</scope>
    <source>
        <strain evidence="3">QUZm001</strain>
    </source>
</reference>
<feature type="signal peptide" evidence="2">
    <location>
        <begin position="1"/>
        <end position="18"/>
    </location>
</feature>
<accession>A0AA38I0A4</accession>
<feature type="non-terminal residue" evidence="3">
    <location>
        <position position="573"/>
    </location>
</feature>
<comment type="caution">
    <text evidence="3">The sequence shown here is derived from an EMBL/GenBank/DDBJ whole genome shotgun (WGS) entry which is preliminary data.</text>
</comment>
<name>A0AA38I0A4_9CUCU</name>
<dbReference type="Proteomes" id="UP001168821">
    <property type="component" value="Unassembled WGS sequence"/>
</dbReference>
<evidence type="ECO:0000256" key="2">
    <source>
        <dbReference type="SAM" id="SignalP"/>
    </source>
</evidence>
<protein>
    <submittedName>
        <fullName evidence="3">Uncharacterized protein</fullName>
    </submittedName>
</protein>
<dbReference type="AlphaFoldDB" id="A0AA38I0A4"/>
<feature type="region of interest" description="Disordered" evidence="1">
    <location>
        <begin position="521"/>
        <end position="573"/>
    </location>
</feature>
<dbReference type="InterPro" id="IPR032062">
    <property type="entry name" value="DUF4803"/>
</dbReference>
<dbReference type="PANTHER" id="PTHR47890">
    <property type="entry name" value="LD24308P"/>
    <property type="match status" value="1"/>
</dbReference>
<dbReference type="Pfam" id="PF16061">
    <property type="entry name" value="DUF4803"/>
    <property type="match status" value="1"/>
</dbReference>
<feature type="chain" id="PRO_5041335559" evidence="2">
    <location>
        <begin position="19"/>
        <end position="573"/>
    </location>
</feature>
<evidence type="ECO:0000313" key="4">
    <source>
        <dbReference type="Proteomes" id="UP001168821"/>
    </source>
</evidence>
<proteinExistence type="predicted"/>
<organism evidence="3 4">
    <name type="scientific">Zophobas morio</name>
    <dbReference type="NCBI Taxonomy" id="2755281"/>
    <lineage>
        <taxon>Eukaryota</taxon>
        <taxon>Metazoa</taxon>
        <taxon>Ecdysozoa</taxon>
        <taxon>Arthropoda</taxon>
        <taxon>Hexapoda</taxon>
        <taxon>Insecta</taxon>
        <taxon>Pterygota</taxon>
        <taxon>Neoptera</taxon>
        <taxon>Endopterygota</taxon>
        <taxon>Coleoptera</taxon>
        <taxon>Polyphaga</taxon>
        <taxon>Cucujiformia</taxon>
        <taxon>Tenebrionidae</taxon>
        <taxon>Zophobas</taxon>
    </lineage>
</organism>
<sequence>MIFRFLLVFGTILVVAHGRVRQLGKIDVDQLRYDFLEQESALWNFVQDQTINRVKETDLAEVSLIREFEKFGDKTQEKFPHDINYGLQSLEGVWAYAFAYTDLRAVYALYETFRRFQALQTGESRIPSPRQAWIDLTRAILEDPKNNVNESLNRLHYMVEQKNLFVAAMKEVEGDMLCNAHQSPQQVLFSLYNAIALTELKGYSMIQFAYMLKRLYGEGNFTMEAQIARERFQERTNKIIEAVKAAMDSSSRDLWKCDPKRHISGDTYVEVTQLLQGYIQNEVDLNSEGTCRENCAEYSYTKSHGCFQNLWCQKQRRCHGKVINCKYVDSDMWICPADNQSRRYEYVEYENGRVLGRKQGCRRGTSKVDSWWRWLFWHCSYCFCLCDEQGINSDRYINLRPSIADVQNNMVVTGLRFVKNNRIIHLQIQEGKLLPRGNIDMSTVHWVPVEDYRITDSHVANGQDYHTLTWEKRAVDLDDLVADDGYVVTGVRFKMIGSHLNFEIYITPFDFETGELIDPQTKSMYKDNPNTDSSLHKPRTRVRLINPDISTRSPSPSVPDSKSDQYIEFTNTD</sequence>
<dbReference type="PANTHER" id="PTHR47890:SF1">
    <property type="entry name" value="LD24308P"/>
    <property type="match status" value="1"/>
</dbReference>
<gene>
    <name evidence="3" type="ORF">Zmor_024256</name>
</gene>
<keyword evidence="2" id="KW-0732">Signal</keyword>
<evidence type="ECO:0000256" key="1">
    <source>
        <dbReference type="SAM" id="MobiDB-lite"/>
    </source>
</evidence>